<dbReference type="EMBL" id="BAABEZ010000022">
    <property type="protein sequence ID" value="GAA4455401.1"/>
    <property type="molecule type" value="Genomic_DNA"/>
</dbReference>
<protein>
    <recommendedName>
        <fullName evidence="11">TonB C-terminal domain-containing protein</fullName>
    </recommendedName>
</protein>
<feature type="domain" description="TonB C-terminal" evidence="11">
    <location>
        <begin position="201"/>
        <end position="291"/>
    </location>
</feature>
<dbReference type="Gene3D" id="3.90.930.1">
    <property type="match status" value="1"/>
</dbReference>
<evidence type="ECO:0000256" key="3">
    <source>
        <dbReference type="ARBA" id="ARBA00022448"/>
    </source>
</evidence>
<keyword evidence="13" id="KW-1185">Reference proteome</keyword>
<dbReference type="PROSITE" id="PS52015">
    <property type="entry name" value="TONB_CTD"/>
    <property type="match status" value="1"/>
</dbReference>
<dbReference type="Gene3D" id="3.30.1150.10">
    <property type="match status" value="1"/>
</dbReference>
<keyword evidence="10" id="KW-0732">Signal</keyword>
<keyword evidence="9" id="KW-0472">Membrane</keyword>
<dbReference type="RefSeq" id="WP_344825966.1">
    <property type="nucleotide sequence ID" value="NZ_BAABEZ010000022.1"/>
</dbReference>
<keyword evidence="7" id="KW-0653">Protein transport</keyword>
<evidence type="ECO:0000256" key="1">
    <source>
        <dbReference type="ARBA" id="ARBA00004383"/>
    </source>
</evidence>
<dbReference type="Pfam" id="PF07661">
    <property type="entry name" value="MORN_2"/>
    <property type="match status" value="1"/>
</dbReference>
<keyword evidence="4" id="KW-1003">Cell membrane</keyword>
<dbReference type="Proteomes" id="UP001501410">
    <property type="component" value="Unassembled WGS sequence"/>
</dbReference>
<feature type="signal peptide" evidence="10">
    <location>
        <begin position="1"/>
        <end position="19"/>
    </location>
</feature>
<dbReference type="Pfam" id="PF03544">
    <property type="entry name" value="TonB_C"/>
    <property type="match status" value="1"/>
</dbReference>
<dbReference type="InterPro" id="IPR037682">
    <property type="entry name" value="TonB_C"/>
</dbReference>
<sequence length="291" mass="33474">MKPLLLIVALCGAILPAYAQQDSSTYYFNSEWRDTSAVHAAYYRKAFRTDDHWGVRDYYMNGTLQMTGTYADAAMKIRDGAFVYYDESGARESYGSFTRGMRSGEWTDVYETGAVRSRAVYKAGNIEGWWNNWYANGKLRARGKYRHNKAVGRWKWYYENGVVASSEKYRRGKLRKATFYNEDGSRVPGTPQIEVMAEYKGGEPALYRYLQNNIRYPQEAIEQDWEGTVGVRFIVDTDGSVIKPVIRRGAYPALDAEALRVVRSMPAWTPARSHNLPVRVYFLVPVTFRLQ</sequence>
<name>A0ABP8MV05_9BACT</name>
<evidence type="ECO:0000313" key="13">
    <source>
        <dbReference type="Proteomes" id="UP001501410"/>
    </source>
</evidence>
<feature type="chain" id="PRO_5046692766" description="TonB C-terminal domain-containing protein" evidence="10">
    <location>
        <begin position="20"/>
        <end position="291"/>
    </location>
</feature>
<evidence type="ECO:0000259" key="11">
    <source>
        <dbReference type="PROSITE" id="PS52015"/>
    </source>
</evidence>
<keyword evidence="8" id="KW-1133">Transmembrane helix</keyword>
<dbReference type="InterPro" id="IPR051045">
    <property type="entry name" value="TonB-dependent_transducer"/>
</dbReference>
<evidence type="ECO:0000256" key="9">
    <source>
        <dbReference type="ARBA" id="ARBA00023136"/>
    </source>
</evidence>
<comment type="subcellular location">
    <subcellularLocation>
        <location evidence="1">Cell inner membrane</location>
        <topology evidence="1">Single-pass membrane protein</topology>
        <orientation evidence="1">Periplasmic side</orientation>
    </subcellularLocation>
</comment>
<dbReference type="InterPro" id="IPR011652">
    <property type="entry name" value="MORN_2"/>
</dbReference>
<dbReference type="InterPro" id="IPR006260">
    <property type="entry name" value="TonB/TolA_C"/>
</dbReference>
<evidence type="ECO:0000256" key="7">
    <source>
        <dbReference type="ARBA" id="ARBA00022927"/>
    </source>
</evidence>
<evidence type="ECO:0000256" key="5">
    <source>
        <dbReference type="ARBA" id="ARBA00022519"/>
    </source>
</evidence>
<evidence type="ECO:0000256" key="4">
    <source>
        <dbReference type="ARBA" id="ARBA00022475"/>
    </source>
</evidence>
<evidence type="ECO:0000256" key="10">
    <source>
        <dbReference type="SAM" id="SignalP"/>
    </source>
</evidence>
<keyword evidence="3" id="KW-0813">Transport</keyword>
<evidence type="ECO:0000313" key="12">
    <source>
        <dbReference type="EMBL" id="GAA4455401.1"/>
    </source>
</evidence>
<dbReference type="PANTHER" id="PTHR33446:SF2">
    <property type="entry name" value="PROTEIN TONB"/>
    <property type="match status" value="1"/>
</dbReference>
<comment type="similarity">
    <text evidence="2">Belongs to the TonB family.</text>
</comment>
<evidence type="ECO:0000256" key="6">
    <source>
        <dbReference type="ARBA" id="ARBA00022692"/>
    </source>
</evidence>
<accession>A0ABP8MV05</accession>
<dbReference type="SUPFAM" id="SSF74653">
    <property type="entry name" value="TolA/TonB C-terminal domain"/>
    <property type="match status" value="1"/>
</dbReference>
<dbReference type="SUPFAM" id="SSF82185">
    <property type="entry name" value="Histone H3 K4-specific methyltransferase SET7/9 N-terminal domain"/>
    <property type="match status" value="1"/>
</dbReference>
<keyword evidence="6" id="KW-0812">Transmembrane</keyword>
<evidence type="ECO:0000256" key="8">
    <source>
        <dbReference type="ARBA" id="ARBA00022989"/>
    </source>
</evidence>
<organism evidence="12 13">
    <name type="scientific">Rurimicrobium arvi</name>
    <dbReference type="NCBI Taxonomy" id="2049916"/>
    <lineage>
        <taxon>Bacteria</taxon>
        <taxon>Pseudomonadati</taxon>
        <taxon>Bacteroidota</taxon>
        <taxon>Chitinophagia</taxon>
        <taxon>Chitinophagales</taxon>
        <taxon>Chitinophagaceae</taxon>
        <taxon>Rurimicrobium</taxon>
    </lineage>
</organism>
<dbReference type="PANTHER" id="PTHR33446">
    <property type="entry name" value="PROTEIN TONB-RELATED"/>
    <property type="match status" value="1"/>
</dbReference>
<gene>
    <name evidence="12" type="ORF">GCM10023092_19000</name>
</gene>
<reference evidence="13" key="1">
    <citation type="journal article" date="2019" name="Int. J. Syst. Evol. Microbiol.">
        <title>The Global Catalogue of Microorganisms (GCM) 10K type strain sequencing project: providing services to taxonomists for standard genome sequencing and annotation.</title>
        <authorList>
            <consortium name="The Broad Institute Genomics Platform"/>
            <consortium name="The Broad Institute Genome Sequencing Center for Infectious Disease"/>
            <person name="Wu L."/>
            <person name="Ma J."/>
        </authorList>
    </citation>
    <scope>NUCLEOTIDE SEQUENCE [LARGE SCALE GENOMIC DNA]</scope>
    <source>
        <strain evidence="13">JCM 31921</strain>
    </source>
</reference>
<keyword evidence="5" id="KW-0997">Cell inner membrane</keyword>
<comment type="caution">
    <text evidence="12">The sequence shown here is derived from an EMBL/GenBank/DDBJ whole genome shotgun (WGS) entry which is preliminary data.</text>
</comment>
<dbReference type="NCBIfam" id="TIGR01352">
    <property type="entry name" value="tonB_Cterm"/>
    <property type="match status" value="1"/>
</dbReference>
<evidence type="ECO:0000256" key="2">
    <source>
        <dbReference type="ARBA" id="ARBA00006555"/>
    </source>
</evidence>
<proteinExistence type="inferred from homology"/>